<keyword evidence="3" id="KW-1185">Reference proteome</keyword>
<protein>
    <recommendedName>
        <fullName evidence="4">3-keto-disaccharide hydrolase domain-containing protein</fullName>
    </recommendedName>
</protein>
<dbReference type="Gene3D" id="2.60.120.560">
    <property type="entry name" value="Exo-inulinase, domain 1"/>
    <property type="match status" value="1"/>
</dbReference>
<name>A0A402B764_9CHLR</name>
<sequence>MRCPACGQMVSTTSGKIGYSSYASGPFQQLEYRHGTPKNINVASTVTSRSLQSAQKLSTLLISAIVIVTLLLLASGVSLMYYAGIIHPTQLHNQATATAQVLQNASRHTTATAHAHATATVRADKADKKAAAIVAAQATAQVKAAIAMQQNMYARSTSGKPAFSSPLFFESGTDKEGEADWDIYPTKDGGGCAFTGNALHSSVFQANYYAPCIAHGLRIHNFALEIQMAILKGEEGGVIFRSNAHDKNFYSLRLKTDGIYALILTRDDGHTTPLIYEKSPFIKKGNGQANIVTVIARASTIYLYINKHYMGSASDHTYSAGAIGVLAIDRQDGTDVAFNNLRLWKL</sequence>
<evidence type="ECO:0000313" key="2">
    <source>
        <dbReference type="EMBL" id="GCE27195.1"/>
    </source>
</evidence>
<dbReference type="AlphaFoldDB" id="A0A402B764"/>
<reference evidence="3" key="1">
    <citation type="submission" date="2018-12" db="EMBL/GenBank/DDBJ databases">
        <title>Tengunoibacter tsumagoiensis gen. nov., sp. nov., Dictyobacter kobayashii sp. nov., D. alpinus sp. nov., and D. joshuensis sp. nov. and description of Dictyobacteraceae fam. nov. within the order Ktedonobacterales isolated from Tengu-no-mugimeshi.</title>
        <authorList>
            <person name="Wang C.M."/>
            <person name="Zheng Y."/>
            <person name="Sakai Y."/>
            <person name="Toyoda A."/>
            <person name="Minakuchi Y."/>
            <person name="Abe K."/>
            <person name="Yokota A."/>
            <person name="Yabe S."/>
        </authorList>
    </citation>
    <scope>NUCLEOTIDE SEQUENCE [LARGE SCALE GENOMIC DNA]</scope>
    <source>
        <strain evidence="3">Uno16</strain>
    </source>
</reference>
<keyword evidence="1" id="KW-0812">Transmembrane</keyword>
<accession>A0A402B764</accession>
<comment type="caution">
    <text evidence="2">The sequence shown here is derived from an EMBL/GenBank/DDBJ whole genome shotgun (WGS) entry which is preliminary data.</text>
</comment>
<keyword evidence="1" id="KW-0472">Membrane</keyword>
<organism evidence="2 3">
    <name type="scientific">Dictyobacter alpinus</name>
    <dbReference type="NCBI Taxonomy" id="2014873"/>
    <lineage>
        <taxon>Bacteria</taxon>
        <taxon>Bacillati</taxon>
        <taxon>Chloroflexota</taxon>
        <taxon>Ktedonobacteria</taxon>
        <taxon>Ktedonobacterales</taxon>
        <taxon>Dictyobacteraceae</taxon>
        <taxon>Dictyobacter</taxon>
    </lineage>
</organism>
<feature type="transmembrane region" description="Helical" evidence="1">
    <location>
        <begin position="59"/>
        <end position="83"/>
    </location>
</feature>
<proteinExistence type="predicted"/>
<keyword evidence="1" id="KW-1133">Transmembrane helix</keyword>
<evidence type="ECO:0000313" key="3">
    <source>
        <dbReference type="Proteomes" id="UP000287171"/>
    </source>
</evidence>
<dbReference type="EMBL" id="BIFT01000001">
    <property type="protein sequence ID" value="GCE27195.1"/>
    <property type="molecule type" value="Genomic_DNA"/>
</dbReference>
<gene>
    <name evidence="2" type="ORF">KDA_26790</name>
</gene>
<evidence type="ECO:0000256" key="1">
    <source>
        <dbReference type="SAM" id="Phobius"/>
    </source>
</evidence>
<dbReference type="Proteomes" id="UP000287171">
    <property type="component" value="Unassembled WGS sequence"/>
</dbReference>
<evidence type="ECO:0008006" key="4">
    <source>
        <dbReference type="Google" id="ProtNLM"/>
    </source>
</evidence>